<feature type="compositionally biased region" description="Basic and acidic residues" evidence="1">
    <location>
        <begin position="273"/>
        <end position="314"/>
    </location>
</feature>
<evidence type="ECO:0000313" key="4">
    <source>
        <dbReference type="EMBL" id="KAK7089552.1"/>
    </source>
</evidence>
<feature type="chain" id="PRO_5042867843" evidence="3">
    <location>
        <begin position="20"/>
        <end position="395"/>
    </location>
</feature>
<feature type="compositionally biased region" description="Basic and acidic residues" evidence="1">
    <location>
        <begin position="378"/>
        <end position="395"/>
    </location>
</feature>
<feature type="signal peptide" evidence="3">
    <location>
        <begin position="1"/>
        <end position="19"/>
    </location>
</feature>
<dbReference type="EMBL" id="JBAMIC010001284">
    <property type="protein sequence ID" value="KAK7089552.1"/>
    <property type="molecule type" value="Genomic_DNA"/>
</dbReference>
<evidence type="ECO:0000313" key="5">
    <source>
        <dbReference type="Proteomes" id="UP001374579"/>
    </source>
</evidence>
<sequence length="395" mass="44646">MVQCIAPLLVVALFHTAQSQNSTDFTSCDAGIYKVGSKASVTCLFHEAINKDKNNGVVVYKRRLTASNDEQEEIVGTCHIKRDTEPRCSAKGGSDFIITKHGMDIVIPQVSLQHEGRYACHVVPGDGITVHECLLNVEGASQPNNVNDVHYSSEKPDSLHGHVKATLALVIFIPLAVGVVCFVILAHRKHWFPFKRKDRITNADEEKHMVPIEETDNGGKFSVGFRPDEPGSVKSSLLENRGAPPGPVVELENSLSPKNDTDTQGSHGGHATAVKEEPVQKQQPETEKDRKARKKQEQEDNARKNKEREHDMKERLKKTTSNEEKVRIQKEYDEIVKRSHNAETKAKKRMREQYDEMTEALKNTTSEEEKKRIQAKYDAQKEQWKTEKEQKKKHK</sequence>
<feature type="transmembrane region" description="Helical" evidence="2">
    <location>
        <begin position="165"/>
        <end position="186"/>
    </location>
</feature>
<feature type="compositionally biased region" description="Basic and acidic residues" evidence="1">
    <location>
        <begin position="320"/>
        <end position="345"/>
    </location>
</feature>
<proteinExistence type="predicted"/>
<keyword evidence="3" id="KW-0732">Signal</keyword>
<dbReference type="Proteomes" id="UP001374579">
    <property type="component" value="Unassembled WGS sequence"/>
</dbReference>
<keyword evidence="2" id="KW-0472">Membrane</keyword>
<dbReference type="InterPro" id="IPR013783">
    <property type="entry name" value="Ig-like_fold"/>
</dbReference>
<name>A0AAN9FZL8_9CAEN</name>
<evidence type="ECO:0000256" key="2">
    <source>
        <dbReference type="SAM" id="Phobius"/>
    </source>
</evidence>
<keyword evidence="5" id="KW-1185">Reference proteome</keyword>
<comment type="caution">
    <text evidence="4">The sequence shown here is derived from an EMBL/GenBank/DDBJ whole genome shotgun (WGS) entry which is preliminary data.</text>
</comment>
<protein>
    <submittedName>
        <fullName evidence="4">Uncharacterized protein</fullName>
    </submittedName>
</protein>
<accession>A0AAN9FZL8</accession>
<gene>
    <name evidence="4" type="ORF">V1264_025085</name>
</gene>
<feature type="compositionally biased region" description="Polar residues" evidence="1">
    <location>
        <begin position="253"/>
        <end position="265"/>
    </location>
</feature>
<evidence type="ECO:0000256" key="1">
    <source>
        <dbReference type="SAM" id="MobiDB-lite"/>
    </source>
</evidence>
<reference evidence="4 5" key="1">
    <citation type="submission" date="2024-02" db="EMBL/GenBank/DDBJ databases">
        <title>Chromosome-scale genome assembly of the rough periwinkle Littorina saxatilis.</title>
        <authorList>
            <person name="De Jode A."/>
            <person name="Faria R."/>
            <person name="Formenti G."/>
            <person name="Sims Y."/>
            <person name="Smith T.P."/>
            <person name="Tracey A."/>
            <person name="Wood J.M.D."/>
            <person name="Zagrodzka Z.B."/>
            <person name="Johannesson K."/>
            <person name="Butlin R.K."/>
            <person name="Leder E.H."/>
        </authorList>
    </citation>
    <scope>NUCLEOTIDE SEQUENCE [LARGE SCALE GENOMIC DNA]</scope>
    <source>
        <strain evidence="4">Snail1</strain>
        <tissue evidence="4">Muscle</tissue>
    </source>
</reference>
<dbReference type="Gene3D" id="2.60.40.10">
    <property type="entry name" value="Immunoglobulins"/>
    <property type="match status" value="1"/>
</dbReference>
<keyword evidence="2" id="KW-0812">Transmembrane</keyword>
<evidence type="ECO:0000256" key="3">
    <source>
        <dbReference type="SAM" id="SignalP"/>
    </source>
</evidence>
<dbReference type="AlphaFoldDB" id="A0AAN9FZL8"/>
<feature type="region of interest" description="Disordered" evidence="1">
    <location>
        <begin position="205"/>
        <end position="395"/>
    </location>
</feature>
<keyword evidence="2" id="KW-1133">Transmembrane helix</keyword>
<organism evidence="4 5">
    <name type="scientific">Littorina saxatilis</name>
    <dbReference type="NCBI Taxonomy" id="31220"/>
    <lineage>
        <taxon>Eukaryota</taxon>
        <taxon>Metazoa</taxon>
        <taxon>Spiralia</taxon>
        <taxon>Lophotrochozoa</taxon>
        <taxon>Mollusca</taxon>
        <taxon>Gastropoda</taxon>
        <taxon>Caenogastropoda</taxon>
        <taxon>Littorinimorpha</taxon>
        <taxon>Littorinoidea</taxon>
        <taxon>Littorinidae</taxon>
        <taxon>Littorina</taxon>
    </lineage>
</organism>